<keyword evidence="2" id="KW-0732">Signal</keyword>
<keyword evidence="4" id="KW-1185">Reference proteome</keyword>
<protein>
    <recommendedName>
        <fullName evidence="5">Iron ABC transporter ATP-binding protein</fullName>
    </recommendedName>
</protein>
<feature type="signal peptide" evidence="2">
    <location>
        <begin position="1"/>
        <end position="38"/>
    </location>
</feature>
<dbReference type="RefSeq" id="WP_243012969.1">
    <property type="nucleotide sequence ID" value="NZ_JALGAR010000005.1"/>
</dbReference>
<dbReference type="EMBL" id="JALGAR010000005">
    <property type="protein sequence ID" value="MCI4659479.1"/>
    <property type="molecule type" value="Genomic_DNA"/>
</dbReference>
<evidence type="ECO:0000313" key="3">
    <source>
        <dbReference type="EMBL" id="MCI4659479.1"/>
    </source>
</evidence>
<dbReference type="AlphaFoldDB" id="A0AA41QZ22"/>
<feature type="region of interest" description="Disordered" evidence="1">
    <location>
        <begin position="42"/>
        <end position="75"/>
    </location>
</feature>
<comment type="caution">
    <text evidence="3">The sequence shown here is derived from an EMBL/GenBank/DDBJ whole genome shotgun (WGS) entry which is preliminary data.</text>
</comment>
<sequence length="216" mass="21574">MTLFGSPASPSARRLRAGAFLCVGALSLIGLSGCAADAAPSASGSATSSAPGGSSSSASEAASATATPTPTPTPAGTAVALACTDLLTLDDVYAFNPNFGTDPSYKPTSSSAKTAASFQGLTCGLLNQSSGDKIEFTLTQPNTVLMTQQQDKAVASSKIVPTYGTPPAVQGFFSANAGIGEAQVFTDKYWLTFSSSDFAEPGDAEALVSAALGHLK</sequence>
<evidence type="ECO:0000256" key="1">
    <source>
        <dbReference type="SAM" id="MobiDB-lite"/>
    </source>
</evidence>
<feature type="chain" id="PRO_5041363319" description="Iron ABC transporter ATP-binding protein" evidence="2">
    <location>
        <begin position="39"/>
        <end position="216"/>
    </location>
</feature>
<proteinExistence type="predicted"/>
<accession>A0AA41QZ22</accession>
<name>A0AA41QZ22_9MICO</name>
<evidence type="ECO:0008006" key="5">
    <source>
        <dbReference type="Google" id="ProtNLM"/>
    </source>
</evidence>
<evidence type="ECO:0000313" key="4">
    <source>
        <dbReference type="Proteomes" id="UP001165341"/>
    </source>
</evidence>
<dbReference type="Proteomes" id="UP001165341">
    <property type="component" value="Unassembled WGS sequence"/>
</dbReference>
<gene>
    <name evidence="3" type="ORF">MQH31_16875</name>
</gene>
<organism evidence="3 4">
    <name type="scientific">Cryobacterium zhongshanensis</name>
    <dbReference type="NCBI Taxonomy" id="2928153"/>
    <lineage>
        <taxon>Bacteria</taxon>
        <taxon>Bacillati</taxon>
        <taxon>Actinomycetota</taxon>
        <taxon>Actinomycetes</taxon>
        <taxon>Micrococcales</taxon>
        <taxon>Microbacteriaceae</taxon>
        <taxon>Cryobacterium</taxon>
    </lineage>
</organism>
<reference evidence="3" key="1">
    <citation type="submission" date="2022-03" db="EMBL/GenBank/DDBJ databases">
        <title>Cryobacterium sp. nov. strain ZS14-85, isolated from Antarctic soil.</title>
        <authorList>
            <person name="Li J."/>
            <person name="Niu G."/>
        </authorList>
    </citation>
    <scope>NUCLEOTIDE SEQUENCE</scope>
    <source>
        <strain evidence="3">ZS14-85</strain>
    </source>
</reference>
<evidence type="ECO:0000256" key="2">
    <source>
        <dbReference type="SAM" id="SignalP"/>
    </source>
</evidence>